<reference evidence="2 3" key="1">
    <citation type="journal article" date="2024" name="J Genomics">
        <title>Draft genome sequencing and assembly of Favolaschia claudopus CIRM-BRFM 2984 isolated from oak limbs.</title>
        <authorList>
            <person name="Navarro D."/>
            <person name="Drula E."/>
            <person name="Chaduli D."/>
            <person name="Cazenave R."/>
            <person name="Ahrendt S."/>
            <person name="Wang J."/>
            <person name="Lipzen A."/>
            <person name="Daum C."/>
            <person name="Barry K."/>
            <person name="Grigoriev I.V."/>
            <person name="Favel A."/>
            <person name="Rosso M.N."/>
            <person name="Martin F."/>
        </authorList>
    </citation>
    <scope>NUCLEOTIDE SEQUENCE [LARGE SCALE GENOMIC DNA]</scope>
    <source>
        <strain evidence="2 3">CIRM-BRFM 2984</strain>
    </source>
</reference>
<dbReference type="EMBL" id="JAWWNJ010000011">
    <property type="protein sequence ID" value="KAK7045064.1"/>
    <property type="molecule type" value="Genomic_DNA"/>
</dbReference>
<gene>
    <name evidence="2" type="ORF">R3P38DRAFT_2882403</name>
</gene>
<feature type="transmembrane region" description="Helical" evidence="1">
    <location>
        <begin position="50"/>
        <end position="77"/>
    </location>
</feature>
<keyword evidence="1" id="KW-0472">Membrane</keyword>
<keyword evidence="3" id="KW-1185">Reference proteome</keyword>
<name>A0AAW0D379_9AGAR</name>
<feature type="transmembrane region" description="Helical" evidence="1">
    <location>
        <begin position="20"/>
        <end position="38"/>
    </location>
</feature>
<keyword evidence="1" id="KW-1133">Transmembrane helix</keyword>
<proteinExistence type="predicted"/>
<feature type="transmembrane region" description="Helical" evidence="1">
    <location>
        <begin position="257"/>
        <end position="277"/>
    </location>
</feature>
<evidence type="ECO:0000313" key="3">
    <source>
        <dbReference type="Proteomes" id="UP001362999"/>
    </source>
</evidence>
<feature type="transmembrane region" description="Helical" evidence="1">
    <location>
        <begin position="216"/>
        <end position="237"/>
    </location>
</feature>
<sequence length="316" mass="34922">MSEVSRAVIMSGTAQLLATAAAWGFYALLFSFCVFLVIKKGIQRSIPRQILLFATCLMFATSTALALVDSAIYLVQFSEGDYIPTSNKLQLACEVLFDSLFLMGDAIVLWRTWTLCLDRKLLVLLPMALWFGSLACLLSLIGFATHNGSSSAWTIGVYDAPTTLHLSMSTAALSAATNFFSTTLITWKAWQRRDLFKVQSLTSTGPGTRAQKIMSLLIESGFIYFAIWIVAMLNFYIDWKAPVLQAILRGGYDMVMGTYPTLIITLVHLEFTFWDCAPSTSTKITSLAPSFSTIQPSISSFIVISPDKDTEKPTRL</sequence>
<dbReference type="AlphaFoldDB" id="A0AAW0D379"/>
<feature type="transmembrane region" description="Helical" evidence="1">
    <location>
        <begin position="164"/>
        <end position="187"/>
    </location>
</feature>
<evidence type="ECO:0000256" key="1">
    <source>
        <dbReference type="SAM" id="Phobius"/>
    </source>
</evidence>
<keyword evidence="1" id="KW-0812">Transmembrane</keyword>
<organism evidence="2 3">
    <name type="scientific">Favolaschia claudopus</name>
    <dbReference type="NCBI Taxonomy" id="2862362"/>
    <lineage>
        <taxon>Eukaryota</taxon>
        <taxon>Fungi</taxon>
        <taxon>Dikarya</taxon>
        <taxon>Basidiomycota</taxon>
        <taxon>Agaricomycotina</taxon>
        <taxon>Agaricomycetes</taxon>
        <taxon>Agaricomycetidae</taxon>
        <taxon>Agaricales</taxon>
        <taxon>Marasmiineae</taxon>
        <taxon>Mycenaceae</taxon>
        <taxon>Favolaschia</taxon>
    </lineage>
</organism>
<protein>
    <submittedName>
        <fullName evidence="2">Uncharacterized protein</fullName>
    </submittedName>
</protein>
<comment type="caution">
    <text evidence="2">The sequence shown here is derived from an EMBL/GenBank/DDBJ whole genome shotgun (WGS) entry which is preliminary data.</text>
</comment>
<evidence type="ECO:0000313" key="2">
    <source>
        <dbReference type="EMBL" id="KAK7045064.1"/>
    </source>
</evidence>
<accession>A0AAW0D379</accession>
<feature type="transmembrane region" description="Helical" evidence="1">
    <location>
        <begin position="89"/>
        <end position="110"/>
    </location>
</feature>
<dbReference type="Proteomes" id="UP001362999">
    <property type="component" value="Unassembled WGS sequence"/>
</dbReference>
<feature type="transmembrane region" description="Helical" evidence="1">
    <location>
        <begin position="122"/>
        <end position="144"/>
    </location>
</feature>